<dbReference type="OrthoDB" id="258806at2759"/>
<dbReference type="AlphaFoldDB" id="A0A6P8ZYT1"/>
<dbReference type="Proteomes" id="UP000515158">
    <property type="component" value="Unplaced"/>
</dbReference>
<sequence length="404" mass="46083">MHDARIISLYGTPSTFGRSDELSGLKEAFDRHAIVAFRNPRDNEISAFLVPNGIRGIFDPSNVELQALREFMYSDVPKTALTLNSARYLNIPEMSMPMRKLRLPTDNLDTRFLFDQEKQQYPIILFVNKDSVRSGNDWLGHLTRLGDFSFSNGDVKIVNDFSIPLNDRENVKAVFGGKFINPIVGEKDLVTKYINPTLGEKDLVAKFIYPTLGEKDLVTKYINPTLGEKDLVAKYINPIVGEKDLVAKYINPTFVEKDILRKYVNPIYGERDIMTKYANPAIVEKDILRKYVNPIYGERDIMTKYINPTFDEKDIMTKYINPIYGEKDIMQVRKTQSTARETWLPSTSTQCTARKTLWLSTSTPSTARGTCAASTSSPSTARRTWFASSCSSLMRDFLRRKVRL</sequence>
<accession>A0A6P8ZYT1</accession>
<gene>
    <name evidence="2" type="primary">LOC117650797</name>
</gene>
<dbReference type="InParanoid" id="A0A6P8ZYT1"/>
<dbReference type="KEGG" id="tpal:117650797"/>
<protein>
    <submittedName>
        <fullName evidence="2">Uncharacterized protein LOC117650797</fullName>
    </submittedName>
</protein>
<dbReference type="RefSeq" id="XP_034250290.1">
    <property type="nucleotide sequence ID" value="XM_034394399.1"/>
</dbReference>
<keyword evidence="1" id="KW-1185">Reference proteome</keyword>
<name>A0A6P8ZYT1_THRPL</name>
<reference evidence="2" key="1">
    <citation type="submission" date="2025-08" db="UniProtKB">
        <authorList>
            <consortium name="RefSeq"/>
        </authorList>
    </citation>
    <scope>IDENTIFICATION</scope>
    <source>
        <tissue evidence="2">Total insect</tissue>
    </source>
</reference>
<proteinExistence type="predicted"/>
<organism evidence="2">
    <name type="scientific">Thrips palmi</name>
    <name type="common">Melon thrips</name>
    <dbReference type="NCBI Taxonomy" id="161013"/>
    <lineage>
        <taxon>Eukaryota</taxon>
        <taxon>Metazoa</taxon>
        <taxon>Ecdysozoa</taxon>
        <taxon>Arthropoda</taxon>
        <taxon>Hexapoda</taxon>
        <taxon>Insecta</taxon>
        <taxon>Pterygota</taxon>
        <taxon>Neoptera</taxon>
        <taxon>Paraneoptera</taxon>
        <taxon>Thysanoptera</taxon>
        <taxon>Terebrantia</taxon>
        <taxon>Thripoidea</taxon>
        <taxon>Thripidae</taxon>
        <taxon>Thrips</taxon>
    </lineage>
</organism>
<evidence type="ECO:0000313" key="1">
    <source>
        <dbReference type="Proteomes" id="UP000515158"/>
    </source>
</evidence>
<evidence type="ECO:0000313" key="2">
    <source>
        <dbReference type="RefSeq" id="XP_034250290.1"/>
    </source>
</evidence>
<dbReference type="GeneID" id="117650797"/>